<name>A0AAU9CGE8_9BACT</name>
<dbReference type="GO" id="GO:0000155">
    <property type="term" value="F:phosphorelay sensor kinase activity"/>
    <property type="evidence" value="ECO:0007669"/>
    <property type="project" value="InterPro"/>
</dbReference>
<feature type="domain" description="Signal transduction histidine kinase internal region" evidence="2">
    <location>
        <begin position="146"/>
        <end position="225"/>
    </location>
</feature>
<protein>
    <submittedName>
        <fullName evidence="3">Histidine kinase</fullName>
    </submittedName>
</protein>
<dbReference type="PANTHER" id="PTHR34220">
    <property type="entry name" value="SENSOR HISTIDINE KINASE YPDA"/>
    <property type="match status" value="1"/>
</dbReference>
<dbReference type="Proteomes" id="UP001348817">
    <property type="component" value="Chromosome"/>
</dbReference>
<proteinExistence type="predicted"/>
<dbReference type="PANTHER" id="PTHR34220:SF7">
    <property type="entry name" value="SENSOR HISTIDINE KINASE YPDA"/>
    <property type="match status" value="1"/>
</dbReference>
<dbReference type="GO" id="GO:0016020">
    <property type="term" value="C:membrane"/>
    <property type="evidence" value="ECO:0007669"/>
    <property type="project" value="InterPro"/>
</dbReference>
<keyword evidence="1" id="KW-0812">Transmembrane</keyword>
<keyword evidence="3" id="KW-0418">Kinase</keyword>
<feature type="transmembrane region" description="Helical" evidence="1">
    <location>
        <begin position="74"/>
        <end position="94"/>
    </location>
</feature>
<dbReference type="KEGG" id="fax:FUAX_02780"/>
<dbReference type="InterPro" id="IPR050640">
    <property type="entry name" value="Bact_2-comp_sensor_kinase"/>
</dbReference>
<dbReference type="Pfam" id="PF06580">
    <property type="entry name" value="His_kinase"/>
    <property type="match status" value="1"/>
</dbReference>
<dbReference type="AlphaFoldDB" id="A0AAU9CGE8"/>
<feature type="transmembrane region" description="Helical" evidence="1">
    <location>
        <begin position="28"/>
        <end position="53"/>
    </location>
</feature>
<evidence type="ECO:0000313" key="4">
    <source>
        <dbReference type="Proteomes" id="UP001348817"/>
    </source>
</evidence>
<evidence type="ECO:0000259" key="2">
    <source>
        <dbReference type="Pfam" id="PF06580"/>
    </source>
</evidence>
<keyword evidence="4" id="KW-1185">Reference proteome</keyword>
<gene>
    <name evidence="3" type="ORF">FUAX_02780</name>
</gene>
<organism evidence="3 4">
    <name type="scientific">Fulvitalea axinellae</name>
    <dbReference type="NCBI Taxonomy" id="1182444"/>
    <lineage>
        <taxon>Bacteria</taxon>
        <taxon>Pseudomonadati</taxon>
        <taxon>Bacteroidota</taxon>
        <taxon>Cytophagia</taxon>
        <taxon>Cytophagales</taxon>
        <taxon>Persicobacteraceae</taxon>
        <taxon>Fulvitalea</taxon>
    </lineage>
</organism>
<dbReference type="InterPro" id="IPR010559">
    <property type="entry name" value="Sig_transdc_His_kin_internal"/>
</dbReference>
<evidence type="ECO:0000313" key="3">
    <source>
        <dbReference type="EMBL" id="BDD07846.1"/>
    </source>
</evidence>
<dbReference type="EMBL" id="AP025314">
    <property type="protein sequence ID" value="BDD07846.1"/>
    <property type="molecule type" value="Genomic_DNA"/>
</dbReference>
<keyword evidence="1" id="KW-1133">Transmembrane helix</keyword>
<feature type="transmembrane region" description="Helical" evidence="1">
    <location>
        <begin position="106"/>
        <end position="126"/>
    </location>
</feature>
<sequence>MYATLALVMGVVHFLEDLSDKDNAPGRIVMEFLVIVIGLGVFLPLLGMFFCWVRKGWWDRFGRKENWNRILTAFVALYIVVLPPILAFPFLFIFKNPCSEDIWLVWASFFLFVSLTATVESVWLLVKRRRQLEELNSQLLRSHEMAKYQALMNQLNPHFLFNSLNVLSYMVHKDPMGAERFIEELSKIYRYILQLNEAYLVPLEKELDFIKSYVYLQKIRYGNNLIFESSIDSESIKKNIPPLTLEVLVENAIKHNALSESRPLRIRLQAKGKTLYVRNNIQIRNERVEKSTQVGLKNLKDKFLILEAPSPEFFIENDTFIAKIPLLDPEI</sequence>
<reference evidence="3 4" key="1">
    <citation type="submission" date="2021-12" db="EMBL/GenBank/DDBJ databases">
        <title>Genome sequencing of bacteria with rrn-lacking chromosome and rrn-plasmid.</title>
        <authorList>
            <person name="Anda M."/>
            <person name="Iwasaki W."/>
        </authorList>
    </citation>
    <scope>NUCLEOTIDE SEQUENCE [LARGE SCALE GENOMIC DNA]</scope>
    <source>
        <strain evidence="3 4">DSM 100852</strain>
    </source>
</reference>
<keyword evidence="1" id="KW-0472">Membrane</keyword>
<keyword evidence="3" id="KW-0808">Transferase</keyword>
<evidence type="ECO:0000256" key="1">
    <source>
        <dbReference type="SAM" id="Phobius"/>
    </source>
</evidence>
<accession>A0AAU9CGE8</accession>